<dbReference type="Proteomes" id="UP000253034">
    <property type="component" value="Unassembled WGS sequence"/>
</dbReference>
<evidence type="ECO:0000313" key="3">
    <source>
        <dbReference type="Proteomes" id="UP000253034"/>
    </source>
</evidence>
<accession>A0A369AWK8</accession>
<dbReference type="RefSeq" id="WP_114298420.1">
    <property type="nucleotide sequence ID" value="NZ_QPJT01000016.1"/>
</dbReference>
<proteinExistence type="predicted"/>
<comment type="caution">
    <text evidence="2">The sequence shown here is derived from an EMBL/GenBank/DDBJ whole genome shotgun (WGS) entry which is preliminary data.</text>
</comment>
<keyword evidence="1" id="KW-0812">Transmembrane</keyword>
<keyword evidence="3" id="KW-1185">Reference proteome</keyword>
<dbReference type="AlphaFoldDB" id="A0A369AWK8"/>
<keyword evidence="1" id="KW-1133">Transmembrane helix</keyword>
<dbReference type="Pfam" id="PF14276">
    <property type="entry name" value="DUF4363"/>
    <property type="match status" value="1"/>
</dbReference>
<feature type="transmembrane region" description="Helical" evidence="1">
    <location>
        <begin position="6"/>
        <end position="24"/>
    </location>
</feature>
<dbReference type="OrthoDB" id="3034917at2"/>
<gene>
    <name evidence="2" type="ORF">DFR58_1169</name>
</gene>
<dbReference type="InterPro" id="IPR025373">
    <property type="entry name" value="DUF4363"/>
</dbReference>
<evidence type="ECO:0000313" key="2">
    <source>
        <dbReference type="EMBL" id="RCX13780.1"/>
    </source>
</evidence>
<evidence type="ECO:0000256" key="1">
    <source>
        <dbReference type="SAM" id="Phobius"/>
    </source>
</evidence>
<dbReference type="EMBL" id="QPJT01000016">
    <property type="protein sequence ID" value="RCX13780.1"/>
    <property type="molecule type" value="Genomic_DNA"/>
</dbReference>
<keyword evidence="1" id="KW-0472">Membrane</keyword>
<protein>
    <submittedName>
        <fullName evidence="2">Uncharacterized protein DUF4363</fullName>
    </submittedName>
</protein>
<reference evidence="2 3" key="1">
    <citation type="submission" date="2018-07" db="EMBL/GenBank/DDBJ databases">
        <title>Genomic Encyclopedia of Type Strains, Phase IV (KMG-IV): sequencing the most valuable type-strain genomes for metagenomic binning, comparative biology and taxonomic classification.</title>
        <authorList>
            <person name="Goeker M."/>
        </authorList>
    </citation>
    <scope>NUCLEOTIDE SEQUENCE [LARGE SCALE GENOMIC DNA]</scope>
    <source>
        <strain evidence="2 3">DSM 27016</strain>
    </source>
</reference>
<organism evidence="2 3">
    <name type="scientific">Anaerobacterium chartisolvens</name>
    <dbReference type="NCBI Taxonomy" id="1297424"/>
    <lineage>
        <taxon>Bacteria</taxon>
        <taxon>Bacillati</taxon>
        <taxon>Bacillota</taxon>
        <taxon>Clostridia</taxon>
        <taxon>Eubacteriales</taxon>
        <taxon>Oscillospiraceae</taxon>
        <taxon>Anaerobacterium</taxon>
    </lineage>
</organism>
<sequence length="129" mass="14510">MHTLKIAASIAVLLVLIITAGIYTNHALLSSSKKLEAHIIKIEEASKSEKWASAKEQLDMANALWDNTEGAWSVLIDHIEIDNIKELFVRTEKYIETQNQSMTLAETAALKQCISNIPKKENFNIKNIF</sequence>
<name>A0A369AWK8_9FIRM</name>